<keyword evidence="1" id="KW-0946">Virion</keyword>
<reference evidence="1 2" key="1">
    <citation type="journal article" date="2016" name="Sci. Rep.">
        <title>Accelerated dysbiosis of gut microbiota during aggravation of DSS-induced colitis by a butyrate-producing bacterium.</title>
        <authorList>
            <person name="Zhang Q."/>
            <person name="Wu Y."/>
            <person name="Wang J."/>
            <person name="Wu G."/>
            <person name="Long W."/>
            <person name="Xue Z."/>
            <person name="Wang L."/>
            <person name="Zhang X."/>
            <person name="Pang X."/>
            <person name="Zhao Y."/>
            <person name="Zhao L."/>
            <person name="Zhang C."/>
        </authorList>
    </citation>
    <scope>NUCLEOTIDE SEQUENCE [LARGE SCALE GENOMIC DNA]</scope>
    <source>
        <strain evidence="1 2">BPB5</strain>
    </source>
</reference>
<keyword evidence="1" id="KW-0167">Capsid protein</keyword>
<sequence>MAGEKFDSKSFNPQAFGAYTERIPNLKKNELIKSRALKGNQDIKNTFSSQTGTVYAVLPMHGLIGGAAQNYDGETDLKSENTDTFERGVVVVGRMKGWTERDFSEDVTGGVSFMDNVAAQVNDYKADLDQTTLVKILDGVFAMTGKENKVFVDKHTSDITEVTATDKDGNVKNVVQADTLNTALQKAAGDNKSKFTIAIMHSAVATNLENLKLLKYMTQTDANGVERDLTLATWNGRLVLIDDSMPAEEVAAVEESGTKGESGYVAAQEAYTKYTTYVLGDGAFDYEDIGAKVPYEMHRDPKTHGGEDTLYMRQRKVFAPYGISFTRKSMAAKSPTDAELADGSNWTLVDNGKTNSDKKVIDHKAIPIARIISRG</sequence>
<dbReference type="EMBL" id="CP012098">
    <property type="protein sequence ID" value="AQP38416.1"/>
    <property type="molecule type" value="Genomic_DNA"/>
</dbReference>
<dbReference type="Proteomes" id="UP000188159">
    <property type="component" value="Chromosome"/>
</dbReference>
<organism evidence="1 2">
    <name type="scientific">Anaerostipes hadrus</name>
    <dbReference type="NCBI Taxonomy" id="649756"/>
    <lineage>
        <taxon>Bacteria</taxon>
        <taxon>Bacillati</taxon>
        <taxon>Bacillota</taxon>
        <taxon>Clostridia</taxon>
        <taxon>Lachnospirales</taxon>
        <taxon>Lachnospiraceae</taxon>
        <taxon>Anaerostipes</taxon>
    </lineage>
</organism>
<evidence type="ECO:0000313" key="1">
    <source>
        <dbReference type="EMBL" id="AQP38416.1"/>
    </source>
</evidence>
<name>A0A1Q2C3W4_ANAHA</name>
<protein>
    <submittedName>
        <fullName evidence="1">Phage coat protein</fullName>
    </submittedName>
</protein>
<dbReference type="AlphaFoldDB" id="A0A1Q2C3W4"/>
<proteinExistence type="predicted"/>
<gene>
    <name evidence="1" type="ORF">DO83_01435</name>
</gene>
<evidence type="ECO:0000313" key="2">
    <source>
        <dbReference type="Proteomes" id="UP000188159"/>
    </source>
</evidence>
<dbReference type="RefSeq" id="WP_077325292.1">
    <property type="nucleotide sequence ID" value="NZ_CP012098.1"/>
</dbReference>
<accession>A0A1Q2C3W4</accession>